<keyword evidence="2" id="KW-1185">Reference proteome</keyword>
<accession>A0ACB7S9R8</accession>
<protein>
    <submittedName>
        <fullName evidence="1">Uncharacterized protein</fullName>
    </submittedName>
</protein>
<comment type="caution">
    <text evidence="1">The sequence shown here is derived from an EMBL/GenBank/DDBJ whole genome shotgun (WGS) entry which is preliminary data.</text>
</comment>
<gene>
    <name evidence="1" type="ORF">HPB50_016290</name>
</gene>
<evidence type="ECO:0000313" key="1">
    <source>
        <dbReference type="EMBL" id="KAH6930659.1"/>
    </source>
</evidence>
<reference evidence="1" key="1">
    <citation type="submission" date="2020-05" db="EMBL/GenBank/DDBJ databases">
        <title>Large-scale comparative analyses of tick genomes elucidate their genetic diversity and vector capacities.</title>
        <authorList>
            <person name="Jia N."/>
            <person name="Wang J."/>
            <person name="Shi W."/>
            <person name="Du L."/>
            <person name="Sun Y."/>
            <person name="Zhan W."/>
            <person name="Jiang J."/>
            <person name="Wang Q."/>
            <person name="Zhang B."/>
            <person name="Ji P."/>
            <person name="Sakyi L.B."/>
            <person name="Cui X."/>
            <person name="Yuan T."/>
            <person name="Jiang B."/>
            <person name="Yang W."/>
            <person name="Lam T.T.-Y."/>
            <person name="Chang Q."/>
            <person name="Ding S."/>
            <person name="Wang X."/>
            <person name="Zhu J."/>
            <person name="Ruan X."/>
            <person name="Zhao L."/>
            <person name="Wei J."/>
            <person name="Que T."/>
            <person name="Du C."/>
            <person name="Cheng J."/>
            <person name="Dai P."/>
            <person name="Han X."/>
            <person name="Huang E."/>
            <person name="Gao Y."/>
            <person name="Liu J."/>
            <person name="Shao H."/>
            <person name="Ye R."/>
            <person name="Li L."/>
            <person name="Wei W."/>
            <person name="Wang X."/>
            <person name="Wang C."/>
            <person name="Yang T."/>
            <person name="Huo Q."/>
            <person name="Li W."/>
            <person name="Guo W."/>
            <person name="Chen H."/>
            <person name="Zhou L."/>
            <person name="Ni X."/>
            <person name="Tian J."/>
            <person name="Zhou Y."/>
            <person name="Sheng Y."/>
            <person name="Liu T."/>
            <person name="Pan Y."/>
            <person name="Xia L."/>
            <person name="Li J."/>
            <person name="Zhao F."/>
            <person name="Cao W."/>
        </authorList>
    </citation>
    <scope>NUCLEOTIDE SEQUENCE</scope>
    <source>
        <strain evidence="1">Hyas-2018</strain>
    </source>
</reference>
<name>A0ACB7S9R8_HYAAI</name>
<evidence type="ECO:0000313" key="2">
    <source>
        <dbReference type="Proteomes" id="UP000821845"/>
    </source>
</evidence>
<sequence>MALNISQCTSKAVTQSIANASGIPTKEFYMHITIQTQWNQELIAASTALEERVERLLSVTQIHLGNATYELLHYVRTVSGPVKGVVHGIEAGSLVQPLRNFMNSYPPTDTR</sequence>
<organism evidence="1 2">
    <name type="scientific">Hyalomma asiaticum</name>
    <name type="common">Tick</name>
    <dbReference type="NCBI Taxonomy" id="266040"/>
    <lineage>
        <taxon>Eukaryota</taxon>
        <taxon>Metazoa</taxon>
        <taxon>Ecdysozoa</taxon>
        <taxon>Arthropoda</taxon>
        <taxon>Chelicerata</taxon>
        <taxon>Arachnida</taxon>
        <taxon>Acari</taxon>
        <taxon>Parasitiformes</taxon>
        <taxon>Ixodida</taxon>
        <taxon>Ixodoidea</taxon>
        <taxon>Ixodidae</taxon>
        <taxon>Hyalomminae</taxon>
        <taxon>Hyalomma</taxon>
    </lineage>
</organism>
<dbReference type="Proteomes" id="UP000821845">
    <property type="component" value="Chromosome 5"/>
</dbReference>
<proteinExistence type="predicted"/>
<dbReference type="EMBL" id="CM023485">
    <property type="protein sequence ID" value="KAH6930659.1"/>
    <property type="molecule type" value="Genomic_DNA"/>
</dbReference>